<keyword evidence="4" id="KW-1185">Reference proteome</keyword>
<dbReference type="PROSITE" id="PS51029">
    <property type="entry name" value="MADF"/>
    <property type="match status" value="1"/>
</dbReference>
<sequence>MRWSEKTTQDFVRMYLKNECLWNTNHADYKLKHRRDKAYASLSEEFNAYTKIYLSTTEIKIKIKNLRSTYMQEVNKVLQKSSPECIYKPSLVWFDEMDRCLKHTYVRRSSSNSSIQQAQEVDSSSHIWVNQVQDNLKEEVDPDPLIPDTDNYCDSPKPDDSNREESETSNPPKKTKKKKYKHTKSIPEPQTDCTKEDEFDIFGKYIATQLRTMNLHKALRLQLEIHSLVNEARVADIND</sequence>
<dbReference type="Pfam" id="PF10545">
    <property type="entry name" value="MADF_DNA_bdg"/>
    <property type="match status" value="1"/>
</dbReference>
<feature type="compositionally biased region" description="Basic and acidic residues" evidence="1">
    <location>
        <begin position="156"/>
        <end position="166"/>
    </location>
</feature>
<dbReference type="OrthoDB" id="7991969at2759"/>
<gene>
    <name evidence="3" type="ORF">PIBRA_LOCUS6904</name>
</gene>
<dbReference type="PANTHER" id="PTHR21505:SF8">
    <property type="entry name" value="DPT-YFP REPRESSOR BY OVEREXPRESSION, ISOFORM D-RELATED"/>
    <property type="match status" value="1"/>
</dbReference>
<proteinExistence type="predicted"/>
<dbReference type="PANTHER" id="PTHR21505">
    <property type="entry name" value="MADF DOMAIN-CONTAINING PROTEIN-RELATED"/>
    <property type="match status" value="1"/>
</dbReference>
<evidence type="ECO:0000313" key="3">
    <source>
        <dbReference type="EMBL" id="CAH4030236.1"/>
    </source>
</evidence>
<evidence type="ECO:0000259" key="2">
    <source>
        <dbReference type="PROSITE" id="PS51029"/>
    </source>
</evidence>
<evidence type="ECO:0000313" key="4">
    <source>
        <dbReference type="Proteomes" id="UP001152562"/>
    </source>
</evidence>
<dbReference type="SMART" id="SM00595">
    <property type="entry name" value="MADF"/>
    <property type="match status" value="1"/>
</dbReference>
<accession>A0A9P0XCZ4</accession>
<feature type="domain" description="MADF" evidence="2">
    <location>
        <begin position="10"/>
        <end position="105"/>
    </location>
</feature>
<dbReference type="AlphaFoldDB" id="A0A9P0XCZ4"/>
<reference evidence="3" key="1">
    <citation type="submission" date="2022-05" db="EMBL/GenBank/DDBJ databases">
        <authorList>
            <person name="Okamura Y."/>
        </authorList>
    </citation>
    <scope>NUCLEOTIDE SEQUENCE</scope>
</reference>
<feature type="compositionally biased region" description="Basic residues" evidence="1">
    <location>
        <begin position="173"/>
        <end position="184"/>
    </location>
</feature>
<dbReference type="InterPro" id="IPR006578">
    <property type="entry name" value="MADF-dom"/>
</dbReference>
<comment type="caution">
    <text evidence="3">The sequence shown here is derived from an EMBL/GenBank/DDBJ whole genome shotgun (WGS) entry which is preliminary data.</text>
</comment>
<name>A0A9P0XCZ4_PIEBR</name>
<protein>
    <recommendedName>
        <fullName evidence="2">MADF domain-containing protein</fullName>
    </recommendedName>
</protein>
<organism evidence="3 4">
    <name type="scientific">Pieris brassicae</name>
    <name type="common">White butterfly</name>
    <name type="synonym">Large white butterfly</name>
    <dbReference type="NCBI Taxonomy" id="7116"/>
    <lineage>
        <taxon>Eukaryota</taxon>
        <taxon>Metazoa</taxon>
        <taxon>Ecdysozoa</taxon>
        <taxon>Arthropoda</taxon>
        <taxon>Hexapoda</taxon>
        <taxon>Insecta</taxon>
        <taxon>Pterygota</taxon>
        <taxon>Neoptera</taxon>
        <taxon>Endopterygota</taxon>
        <taxon>Lepidoptera</taxon>
        <taxon>Glossata</taxon>
        <taxon>Ditrysia</taxon>
        <taxon>Papilionoidea</taxon>
        <taxon>Pieridae</taxon>
        <taxon>Pierinae</taxon>
        <taxon>Pieris</taxon>
    </lineage>
</organism>
<evidence type="ECO:0000256" key="1">
    <source>
        <dbReference type="SAM" id="MobiDB-lite"/>
    </source>
</evidence>
<dbReference type="Proteomes" id="UP001152562">
    <property type="component" value="Unassembled WGS sequence"/>
</dbReference>
<feature type="region of interest" description="Disordered" evidence="1">
    <location>
        <begin position="138"/>
        <end position="191"/>
    </location>
</feature>
<dbReference type="EMBL" id="CALOZG010000010">
    <property type="protein sequence ID" value="CAH4030236.1"/>
    <property type="molecule type" value="Genomic_DNA"/>
</dbReference>